<dbReference type="PANTHER" id="PTHR32071">
    <property type="entry name" value="TRANSCRIPTIONAL REGULATORY PROTEIN"/>
    <property type="match status" value="1"/>
</dbReference>
<dbReference type="Pfam" id="PF02954">
    <property type="entry name" value="HTH_8"/>
    <property type="match status" value="1"/>
</dbReference>
<feature type="domain" description="Sigma-54 factor interaction" evidence="7">
    <location>
        <begin position="241"/>
        <end position="471"/>
    </location>
</feature>
<dbReference type="PROSITE" id="PS50045">
    <property type="entry name" value="SIGMA54_INTERACT_4"/>
    <property type="match status" value="1"/>
</dbReference>
<keyword evidence="6" id="KW-0175">Coiled coil</keyword>
<dbReference type="Gene3D" id="1.10.8.60">
    <property type="match status" value="1"/>
</dbReference>
<dbReference type="InterPro" id="IPR003593">
    <property type="entry name" value="AAA+_ATPase"/>
</dbReference>
<accession>W0PBN4</accession>
<name>W0PBN4_ADVMD</name>
<dbReference type="AlphaFoldDB" id="W0PBN4"/>
<feature type="coiled-coil region" evidence="6">
    <location>
        <begin position="207"/>
        <end position="234"/>
    </location>
</feature>
<evidence type="ECO:0000313" key="9">
    <source>
        <dbReference type="Proteomes" id="UP000019095"/>
    </source>
</evidence>
<dbReference type="RefSeq" id="WP_025372788.1">
    <property type="nucleotide sequence ID" value="NZ_CP003915.1"/>
</dbReference>
<dbReference type="EMBL" id="CP003915">
    <property type="protein sequence ID" value="AHG64151.1"/>
    <property type="molecule type" value="Genomic_DNA"/>
</dbReference>
<dbReference type="OrthoDB" id="9761705at2"/>
<dbReference type="PRINTS" id="PR01590">
    <property type="entry name" value="HTHFIS"/>
</dbReference>
<dbReference type="CDD" id="cd00009">
    <property type="entry name" value="AAA"/>
    <property type="match status" value="1"/>
</dbReference>
<dbReference type="PATRIC" id="fig|1247726.3.peg.2280"/>
<dbReference type="eggNOG" id="COG3829">
    <property type="taxonomic scope" value="Bacteria"/>
</dbReference>
<dbReference type="Gene3D" id="3.40.50.300">
    <property type="entry name" value="P-loop containing nucleotide triphosphate hydrolases"/>
    <property type="match status" value="1"/>
</dbReference>
<keyword evidence="9" id="KW-1185">Reference proteome</keyword>
<dbReference type="GO" id="GO:0006355">
    <property type="term" value="P:regulation of DNA-templated transcription"/>
    <property type="evidence" value="ECO:0007669"/>
    <property type="project" value="InterPro"/>
</dbReference>
<keyword evidence="4" id="KW-0238">DNA-binding</keyword>
<dbReference type="STRING" id="1247726.MIM_c20720"/>
<proteinExistence type="predicted"/>
<dbReference type="SUPFAM" id="SSF52540">
    <property type="entry name" value="P-loop containing nucleoside triphosphate hydrolases"/>
    <property type="match status" value="1"/>
</dbReference>
<dbReference type="KEGG" id="amim:MIM_c20720"/>
<dbReference type="GO" id="GO:0043565">
    <property type="term" value="F:sequence-specific DNA binding"/>
    <property type="evidence" value="ECO:0007669"/>
    <property type="project" value="InterPro"/>
</dbReference>
<dbReference type="Gene3D" id="1.10.10.60">
    <property type="entry name" value="Homeodomain-like"/>
    <property type="match status" value="1"/>
</dbReference>
<dbReference type="SUPFAM" id="SSF46689">
    <property type="entry name" value="Homeodomain-like"/>
    <property type="match status" value="1"/>
</dbReference>
<dbReference type="GO" id="GO:0005524">
    <property type="term" value="F:ATP binding"/>
    <property type="evidence" value="ECO:0007669"/>
    <property type="project" value="UniProtKB-KW"/>
</dbReference>
<dbReference type="FunFam" id="3.40.50.300:FF:000006">
    <property type="entry name" value="DNA-binding transcriptional regulator NtrC"/>
    <property type="match status" value="1"/>
</dbReference>
<dbReference type="InterPro" id="IPR025944">
    <property type="entry name" value="Sigma_54_int_dom_CS"/>
</dbReference>
<reference evidence="8 9" key="1">
    <citation type="journal article" date="2014" name="Microbiology">
        <title>Unravelling the complete genome sequence of Advenella mimigardefordensis strain DPN7T and novel insights in the catabolism of the xenobiotic polythioester precursor 3,3'-dithiodipropionate.</title>
        <authorList>
            <person name="Wubbeler J.H."/>
            <person name="Hiessl S."/>
            <person name="Schuldes J."/>
            <person name="Thurmer A."/>
            <person name="Daniel R."/>
            <person name="Steinbuchel A."/>
        </authorList>
    </citation>
    <scope>NUCLEOTIDE SEQUENCE [LARGE SCALE GENOMIC DNA]</scope>
    <source>
        <strain evidence="9">DSM 17166 / LMG 22922 / DPN7</strain>
    </source>
</reference>
<dbReference type="SUPFAM" id="SSF55785">
    <property type="entry name" value="PYP-like sensor domain (PAS domain)"/>
    <property type="match status" value="1"/>
</dbReference>
<evidence type="ECO:0000256" key="1">
    <source>
        <dbReference type="ARBA" id="ARBA00022741"/>
    </source>
</evidence>
<dbReference type="PROSITE" id="PS00675">
    <property type="entry name" value="SIGMA54_INTERACT_1"/>
    <property type="match status" value="1"/>
</dbReference>
<dbReference type="InterPro" id="IPR002197">
    <property type="entry name" value="HTH_Fis"/>
</dbReference>
<evidence type="ECO:0000256" key="3">
    <source>
        <dbReference type="ARBA" id="ARBA00023015"/>
    </source>
</evidence>
<dbReference type="Pfam" id="PF25601">
    <property type="entry name" value="AAA_lid_14"/>
    <property type="match status" value="1"/>
</dbReference>
<dbReference type="InterPro" id="IPR058031">
    <property type="entry name" value="AAA_lid_NorR"/>
</dbReference>
<dbReference type="Gene3D" id="3.30.450.20">
    <property type="entry name" value="PAS domain"/>
    <property type="match status" value="1"/>
</dbReference>
<dbReference type="InterPro" id="IPR035965">
    <property type="entry name" value="PAS-like_dom_sf"/>
</dbReference>
<dbReference type="SMART" id="SM00382">
    <property type="entry name" value="AAA"/>
    <property type="match status" value="1"/>
</dbReference>
<keyword evidence="1" id="KW-0547">Nucleotide-binding</keyword>
<evidence type="ECO:0000256" key="2">
    <source>
        <dbReference type="ARBA" id="ARBA00022840"/>
    </source>
</evidence>
<dbReference type="InterPro" id="IPR027417">
    <property type="entry name" value="P-loop_NTPase"/>
</dbReference>
<dbReference type="InterPro" id="IPR009057">
    <property type="entry name" value="Homeodomain-like_sf"/>
</dbReference>
<evidence type="ECO:0000313" key="8">
    <source>
        <dbReference type="EMBL" id="AHG64151.1"/>
    </source>
</evidence>
<keyword evidence="3" id="KW-0805">Transcription regulation</keyword>
<evidence type="ECO:0000256" key="5">
    <source>
        <dbReference type="ARBA" id="ARBA00023163"/>
    </source>
</evidence>
<evidence type="ECO:0000256" key="6">
    <source>
        <dbReference type="SAM" id="Coils"/>
    </source>
</evidence>
<dbReference type="PANTHER" id="PTHR32071:SF117">
    <property type="entry name" value="PTS-DEPENDENT DIHYDROXYACETONE KINASE OPERON REGULATORY PROTEIN-RELATED"/>
    <property type="match status" value="1"/>
</dbReference>
<dbReference type="InterPro" id="IPR002078">
    <property type="entry name" value="Sigma_54_int"/>
</dbReference>
<sequence length="569" mass="62960">MYTENSNPVAANRNGVLILNADCAVVFASGTGHDAHIQEKLSALWKNRATTPVSAMFTLKDVNEPITVVSYASAGAGCFVLYRADHGDPLFEFVSSVDFAANILRHFITDPYEAITVVDKQARILYMSPVHEKFFGLSRGGASGQEAGKIIENSGLAGVLRSGKTEVGQVHHMRGAVRVVSRRPIVDADGQIMGAMGQVMFKSPSALEALSEEIRRLRQEISFYERELPRLRGNGQGMEAIVGESDSIRKLKEQIKKIAPLDVSVLLVGESGVGKDLVAHAIHHLSPKGHKDMVLVNAAAIPGNLVEAELFGYEGGAFTGAEKRGRSGKFEQADNSSLFLDEIGDMPLEIQVKVLRTLQDGTFQRVGSSTQRRSNFRLISASNRDFHQMLNTGEFRLDLFYRISAVTIKIPSLRDRLEDVPILAQTFLERFMRRHNVQGKYFGPGVIAYLQSLPWPGNVRQLQHTIERAAIFSEQNEIRCEDCEVPLELQSSNDLSALEHDYHKLVPAAAADKSGKHVDVHQAKARIELDMIKETLLRFDGNKKKTAEHLGISRSHLYKKLAELDLLDV</sequence>
<gene>
    <name evidence="8" type="ORF">MIM_c20720</name>
</gene>
<dbReference type="PROSITE" id="PS00688">
    <property type="entry name" value="SIGMA54_INTERACT_3"/>
    <property type="match status" value="1"/>
</dbReference>
<dbReference type="Pfam" id="PF00158">
    <property type="entry name" value="Sigma54_activat"/>
    <property type="match status" value="1"/>
</dbReference>
<organism evidence="8 9">
    <name type="scientific">Advenella mimigardefordensis (strain DSM 17166 / LMG 22922 / DPN7)</name>
    <dbReference type="NCBI Taxonomy" id="1247726"/>
    <lineage>
        <taxon>Bacteria</taxon>
        <taxon>Pseudomonadati</taxon>
        <taxon>Pseudomonadota</taxon>
        <taxon>Betaproteobacteria</taxon>
        <taxon>Burkholderiales</taxon>
        <taxon>Alcaligenaceae</taxon>
    </lineage>
</organism>
<dbReference type="InterPro" id="IPR025662">
    <property type="entry name" value="Sigma_54_int_dom_ATP-bd_1"/>
</dbReference>
<keyword evidence="2" id="KW-0067">ATP-binding</keyword>
<protein>
    <submittedName>
        <fullName evidence="8">Putative transcriptional regulator, Fis family</fullName>
    </submittedName>
</protein>
<evidence type="ECO:0000259" key="7">
    <source>
        <dbReference type="PROSITE" id="PS50045"/>
    </source>
</evidence>
<keyword evidence="5" id="KW-0804">Transcription</keyword>
<dbReference type="HOGENOM" id="CLU_000445_8_1_4"/>
<dbReference type="Proteomes" id="UP000019095">
    <property type="component" value="Chromosome"/>
</dbReference>
<evidence type="ECO:0000256" key="4">
    <source>
        <dbReference type="ARBA" id="ARBA00023125"/>
    </source>
</evidence>